<dbReference type="PANTHER" id="PTHR32332:SF33">
    <property type="entry name" value="NITRONATE MONOOXYGENASE DOMAIN-CONTAINING PROTEIN"/>
    <property type="match status" value="1"/>
</dbReference>
<evidence type="ECO:0000256" key="1">
    <source>
        <dbReference type="SAM" id="MobiDB-lite"/>
    </source>
</evidence>
<accession>A0ABU9E5Y3</accession>
<dbReference type="Pfam" id="PF03060">
    <property type="entry name" value="NMO"/>
    <property type="match status" value="1"/>
</dbReference>
<feature type="region of interest" description="Disordered" evidence="1">
    <location>
        <begin position="243"/>
        <end position="265"/>
    </location>
</feature>
<dbReference type="Gene3D" id="3.20.20.70">
    <property type="entry name" value="Aldolase class I"/>
    <property type="match status" value="1"/>
</dbReference>
<evidence type="ECO:0000313" key="2">
    <source>
        <dbReference type="EMBL" id="MEK9499492.1"/>
    </source>
</evidence>
<gene>
    <name evidence="2" type="ORF">WI372_00680</name>
</gene>
<dbReference type="EMBL" id="JBBHLI010000001">
    <property type="protein sequence ID" value="MEK9499492.1"/>
    <property type="molecule type" value="Genomic_DNA"/>
</dbReference>
<keyword evidence="3" id="KW-1185">Reference proteome</keyword>
<dbReference type="GO" id="GO:0004497">
    <property type="term" value="F:monooxygenase activity"/>
    <property type="evidence" value="ECO:0007669"/>
    <property type="project" value="UniProtKB-KW"/>
</dbReference>
<dbReference type="RefSeq" id="WP_405276235.1">
    <property type="nucleotide sequence ID" value="NZ_JBBHLI010000001.1"/>
</dbReference>
<sequence>MTTFNDPPTIIQGGMGVGVSNWRLARAVASYGELGVVSGTGLDTLFVRRLQDGDPGGHLRRAMEHFPFPEVVEQALEQHFRPEGRDPEQPYRLLPMYRQVVGRARHQITVLANFVEVFLAREGHEGRVGINLLTKIQLPNLGSLYGAMLAGVDYVLMGAGIPREIPGALDALALHQPAELTLDAAGLERGEREVIPFDPREIHDGPLPDIERPKFLPIVASNSLATMLARKATGRIDGFVIEGPTAGGHNAPPRGAPTFNDRGEPQYGERDVVDLSKISEIGLPFWVAGGAGHPDRLAQARAAGAAGVQVGTLFAYCNESGLTADHKLAVARASMEGGLDVVTDGRASPTGFPFKAVQLEGTLSCSTVYGDRERCCDLGYLRTPYRTERGGIGYRCASEPVDTFLKKGGDESDTVGRKCLCNALMANLGRPQVQKDGSVEPTFFTAGDDLKALGEFLDGRLSYSATDVIDFLRGEGGPIGVAATSREAEDRAP</sequence>
<protein>
    <submittedName>
        <fullName evidence="2">Nitronate monooxygenase</fullName>
    </submittedName>
</protein>
<dbReference type="SUPFAM" id="SSF51412">
    <property type="entry name" value="Inosine monophosphate dehydrogenase (IMPDH)"/>
    <property type="match status" value="1"/>
</dbReference>
<keyword evidence="2" id="KW-0503">Monooxygenase</keyword>
<comment type="caution">
    <text evidence="2">The sequence shown here is derived from an EMBL/GenBank/DDBJ whole genome shotgun (WGS) entry which is preliminary data.</text>
</comment>
<name>A0ABU9E5Y3_9BACT</name>
<evidence type="ECO:0000313" key="3">
    <source>
        <dbReference type="Proteomes" id="UP001484239"/>
    </source>
</evidence>
<keyword evidence="2" id="KW-0560">Oxidoreductase</keyword>
<dbReference type="Proteomes" id="UP001484239">
    <property type="component" value="Unassembled WGS sequence"/>
</dbReference>
<proteinExistence type="predicted"/>
<reference evidence="2 3" key="1">
    <citation type="submission" date="2024-02" db="EMBL/GenBank/DDBJ databases">
        <title>A novel Gemmatimonadota bacterium.</title>
        <authorList>
            <person name="Du Z.-J."/>
            <person name="Ye Y.-Q."/>
        </authorList>
    </citation>
    <scope>NUCLEOTIDE SEQUENCE [LARGE SCALE GENOMIC DNA]</scope>
    <source>
        <strain evidence="2 3">DH-20</strain>
    </source>
</reference>
<organism evidence="2 3">
    <name type="scientific">Gaopeijia maritima</name>
    <dbReference type="NCBI Taxonomy" id="3119007"/>
    <lineage>
        <taxon>Bacteria</taxon>
        <taxon>Pseudomonadati</taxon>
        <taxon>Gemmatimonadota</taxon>
        <taxon>Longimicrobiia</taxon>
        <taxon>Gaopeijiales</taxon>
        <taxon>Gaopeijiaceae</taxon>
        <taxon>Gaopeijia</taxon>
    </lineage>
</organism>
<dbReference type="InterPro" id="IPR013785">
    <property type="entry name" value="Aldolase_TIM"/>
</dbReference>
<dbReference type="PANTHER" id="PTHR32332">
    <property type="entry name" value="2-NITROPROPANE DIOXYGENASE"/>
    <property type="match status" value="1"/>
</dbReference>